<dbReference type="GO" id="GO:0044877">
    <property type="term" value="F:protein-containing complex binding"/>
    <property type="evidence" value="ECO:0007669"/>
    <property type="project" value="InterPro"/>
</dbReference>
<evidence type="ECO:0000259" key="9">
    <source>
        <dbReference type="Pfam" id="PF09976"/>
    </source>
</evidence>
<dbReference type="Proteomes" id="UP000033200">
    <property type="component" value="Chromosome"/>
</dbReference>
<keyword evidence="4 8" id="KW-0812">Transmembrane</keyword>
<evidence type="ECO:0000313" key="10">
    <source>
        <dbReference type="EMBL" id="AIT06124.1"/>
    </source>
</evidence>
<keyword evidence="7" id="KW-0143">Chaperone</keyword>
<accession>A0A097EEX6</accession>
<proteinExistence type="predicted"/>
<keyword evidence="11" id="KW-1185">Reference proteome</keyword>
<feature type="domain" description="Ancillary SecYEG translocon subunit/Cell division coordinator CpoB TPR" evidence="9">
    <location>
        <begin position="26"/>
        <end position="150"/>
    </location>
</feature>
<name>A0A097EEX6_9SPHN</name>
<dbReference type="AlphaFoldDB" id="A0A097EEX6"/>
<dbReference type="GO" id="GO:0005886">
    <property type="term" value="C:plasma membrane"/>
    <property type="evidence" value="ECO:0007669"/>
    <property type="project" value="UniProtKB-SubCell"/>
</dbReference>
<dbReference type="KEGG" id="stax:MC45_06650"/>
<evidence type="ECO:0000256" key="8">
    <source>
        <dbReference type="SAM" id="Phobius"/>
    </source>
</evidence>
<evidence type="ECO:0000256" key="2">
    <source>
        <dbReference type="ARBA" id="ARBA00004236"/>
    </source>
</evidence>
<keyword evidence="6 8" id="KW-0472">Membrane</keyword>
<feature type="transmembrane region" description="Helical" evidence="8">
    <location>
        <begin position="31"/>
        <end position="52"/>
    </location>
</feature>
<comment type="subcellular location">
    <subcellularLocation>
        <location evidence="2">Cell membrane</location>
    </subcellularLocation>
    <subcellularLocation>
        <location evidence="1">Membrane</location>
        <topology evidence="1">Single-pass membrane protein</topology>
    </subcellularLocation>
</comment>
<evidence type="ECO:0000313" key="11">
    <source>
        <dbReference type="Proteomes" id="UP000033200"/>
    </source>
</evidence>
<dbReference type="eggNOG" id="COG4649">
    <property type="taxonomic scope" value="Bacteria"/>
</dbReference>
<keyword evidence="3" id="KW-1003">Cell membrane</keyword>
<evidence type="ECO:0000256" key="7">
    <source>
        <dbReference type="ARBA" id="ARBA00023186"/>
    </source>
</evidence>
<evidence type="ECO:0000256" key="6">
    <source>
        <dbReference type="ARBA" id="ARBA00023136"/>
    </source>
</evidence>
<dbReference type="Pfam" id="PF09976">
    <property type="entry name" value="TPR_21"/>
    <property type="match status" value="1"/>
</dbReference>
<evidence type="ECO:0000256" key="4">
    <source>
        <dbReference type="ARBA" id="ARBA00022692"/>
    </source>
</evidence>
<gene>
    <name evidence="10" type="ORF">MC45_06650</name>
</gene>
<evidence type="ECO:0000256" key="1">
    <source>
        <dbReference type="ARBA" id="ARBA00004167"/>
    </source>
</evidence>
<reference evidence="10 11" key="1">
    <citation type="submission" date="2014-09" db="EMBL/GenBank/DDBJ databases">
        <title>Using Illumina technology Improving SMRT sequencing Genome Assembly by RASTools.</title>
        <authorList>
            <person name="Zhou Y."/>
            <person name="Ma T."/>
            <person name="Liu T."/>
        </authorList>
    </citation>
    <scope>NUCLEOTIDE SEQUENCE [LARGE SCALE GENOMIC DNA]</scope>
    <source>
        <strain evidence="10 11">ATCC 55669</strain>
    </source>
</reference>
<dbReference type="PANTHER" id="PTHR38035">
    <property type="entry name" value="UPF0070 PROTEIN YFGM"/>
    <property type="match status" value="1"/>
</dbReference>
<dbReference type="STRING" id="1549858.MC45_06650"/>
<dbReference type="InterPro" id="IPR018704">
    <property type="entry name" value="SecYEG/CpoB_TPR"/>
</dbReference>
<sequence length="251" mass="26572">MALTPQNNQAFLREVDDELRRDQLTSFWERYGRWTIAGIVVALAAFAGVLYWQHRQTEAAGVEGEQLQAAYDSLGAGQADQANKALAPIAGSGREGYRALALMTQADILLGKKQDKAAAALFAKIAADTSLAQPFRDIALIRQTTAEFDTLKPQVVIERLRPLAVPGNAYFGSAGELVAIAYLDSGRKDLAGRLFGQLAQSDAVPDSIRQRAVQMAGTMGVDTAGADGGANVRIVSPASAAAAQSKEAPAQ</sequence>
<keyword evidence="5 8" id="KW-1133">Transmembrane helix</keyword>
<dbReference type="InterPro" id="IPR026039">
    <property type="entry name" value="YfgM"/>
</dbReference>
<dbReference type="RefSeq" id="WP_038661047.1">
    <property type="nucleotide sequence ID" value="NZ_CP009571.1"/>
</dbReference>
<protein>
    <recommendedName>
        <fullName evidence="9">Ancillary SecYEG translocon subunit/Cell division coordinator CpoB TPR domain-containing protein</fullName>
    </recommendedName>
</protein>
<dbReference type="HOGENOM" id="CLU_073302_1_0_5"/>
<organism evidence="10 11">
    <name type="scientific">Sphingomonas taxi</name>
    <dbReference type="NCBI Taxonomy" id="1549858"/>
    <lineage>
        <taxon>Bacteria</taxon>
        <taxon>Pseudomonadati</taxon>
        <taxon>Pseudomonadota</taxon>
        <taxon>Alphaproteobacteria</taxon>
        <taxon>Sphingomonadales</taxon>
        <taxon>Sphingomonadaceae</taxon>
        <taxon>Sphingomonas</taxon>
    </lineage>
</organism>
<dbReference type="EMBL" id="CP009571">
    <property type="protein sequence ID" value="AIT06124.1"/>
    <property type="molecule type" value="Genomic_DNA"/>
</dbReference>
<evidence type="ECO:0000256" key="5">
    <source>
        <dbReference type="ARBA" id="ARBA00022989"/>
    </source>
</evidence>
<dbReference type="PANTHER" id="PTHR38035:SF1">
    <property type="entry name" value="ANCILLARY SECYEG TRANSLOCON SUBUNIT"/>
    <property type="match status" value="1"/>
</dbReference>
<evidence type="ECO:0000256" key="3">
    <source>
        <dbReference type="ARBA" id="ARBA00022475"/>
    </source>
</evidence>